<evidence type="ECO:0000313" key="3">
    <source>
        <dbReference type="Proteomes" id="UP000712600"/>
    </source>
</evidence>
<sequence>MFSGEWRSDLPTVLPIRAKRLDIFPRDIQKQNTEAKKMDTLPDLSAIIAAQLRLTSGEGPSTVVPRSDKAFPSDARSAGKGKKRKRGDGSGVERSTEETSDVPPSGEPRKKNTKKRTKKKSTGEQLEDADERIEQEKEDAREEEIQPEEGGSEAEASEGRNDEEGVSEGEERETSLNAARSGDSEEDSEGSPLLIRRGNDEDDDERRSPVLTSPRERTPVPVGGGAVQTGTSSR</sequence>
<gene>
    <name evidence="2" type="ORF">F2Q69_00050769</name>
</gene>
<dbReference type="AlphaFoldDB" id="A0A8S9PQV4"/>
<feature type="compositionally biased region" description="Basic and acidic residues" evidence="1">
    <location>
        <begin position="132"/>
        <end position="144"/>
    </location>
</feature>
<name>A0A8S9PQV4_BRACR</name>
<feature type="compositionally biased region" description="Basic residues" evidence="1">
    <location>
        <begin position="111"/>
        <end position="120"/>
    </location>
</feature>
<evidence type="ECO:0000256" key="1">
    <source>
        <dbReference type="SAM" id="MobiDB-lite"/>
    </source>
</evidence>
<reference evidence="2" key="1">
    <citation type="submission" date="2019-12" db="EMBL/GenBank/DDBJ databases">
        <title>Genome sequencing and annotation of Brassica cretica.</title>
        <authorList>
            <person name="Studholme D.J."/>
            <person name="Sarris P."/>
        </authorList>
    </citation>
    <scope>NUCLEOTIDE SEQUENCE</scope>
    <source>
        <strain evidence="2">PFS-109/04</strain>
        <tissue evidence="2">Leaf</tissue>
    </source>
</reference>
<protein>
    <submittedName>
        <fullName evidence="2">Uncharacterized protein</fullName>
    </submittedName>
</protein>
<dbReference type="EMBL" id="QGKX02001347">
    <property type="protein sequence ID" value="KAF3524365.1"/>
    <property type="molecule type" value="Genomic_DNA"/>
</dbReference>
<evidence type="ECO:0000313" key="2">
    <source>
        <dbReference type="EMBL" id="KAF3524365.1"/>
    </source>
</evidence>
<comment type="caution">
    <text evidence="2">The sequence shown here is derived from an EMBL/GenBank/DDBJ whole genome shotgun (WGS) entry which is preliminary data.</text>
</comment>
<feature type="compositionally biased region" description="Acidic residues" evidence="1">
    <location>
        <begin position="145"/>
        <end position="156"/>
    </location>
</feature>
<proteinExistence type="predicted"/>
<feature type="region of interest" description="Disordered" evidence="1">
    <location>
        <begin position="55"/>
        <end position="234"/>
    </location>
</feature>
<organism evidence="2 3">
    <name type="scientific">Brassica cretica</name>
    <name type="common">Mustard</name>
    <dbReference type="NCBI Taxonomy" id="69181"/>
    <lineage>
        <taxon>Eukaryota</taxon>
        <taxon>Viridiplantae</taxon>
        <taxon>Streptophyta</taxon>
        <taxon>Embryophyta</taxon>
        <taxon>Tracheophyta</taxon>
        <taxon>Spermatophyta</taxon>
        <taxon>Magnoliopsida</taxon>
        <taxon>eudicotyledons</taxon>
        <taxon>Gunneridae</taxon>
        <taxon>Pentapetalae</taxon>
        <taxon>rosids</taxon>
        <taxon>malvids</taxon>
        <taxon>Brassicales</taxon>
        <taxon>Brassicaceae</taxon>
        <taxon>Brassiceae</taxon>
        <taxon>Brassica</taxon>
    </lineage>
</organism>
<dbReference type="Proteomes" id="UP000712600">
    <property type="component" value="Unassembled WGS sequence"/>
</dbReference>
<accession>A0A8S9PQV4</accession>